<dbReference type="AlphaFoldDB" id="A0A0A9F768"/>
<proteinExistence type="predicted"/>
<feature type="compositionally biased region" description="Low complexity" evidence="1">
    <location>
        <begin position="16"/>
        <end position="28"/>
    </location>
</feature>
<accession>A0A0A9F768</accession>
<name>A0A0A9F768_ARUDO</name>
<reference evidence="2" key="2">
    <citation type="journal article" date="2015" name="Data Brief">
        <title>Shoot transcriptome of the giant reed, Arundo donax.</title>
        <authorList>
            <person name="Barrero R.A."/>
            <person name="Guerrero F.D."/>
            <person name="Moolhuijzen P."/>
            <person name="Goolsby J.A."/>
            <person name="Tidwell J."/>
            <person name="Bellgard S.E."/>
            <person name="Bellgard M.I."/>
        </authorList>
    </citation>
    <scope>NUCLEOTIDE SEQUENCE</scope>
    <source>
        <tissue evidence="2">Shoot tissue taken approximately 20 cm above the soil surface</tissue>
    </source>
</reference>
<feature type="compositionally biased region" description="Polar residues" evidence="1">
    <location>
        <begin position="39"/>
        <end position="56"/>
    </location>
</feature>
<evidence type="ECO:0000313" key="2">
    <source>
        <dbReference type="EMBL" id="JAE08900.1"/>
    </source>
</evidence>
<protein>
    <submittedName>
        <fullName evidence="2">Uncharacterized protein</fullName>
    </submittedName>
</protein>
<feature type="region of interest" description="Disordered" evidence="1">
    <location>
        <begin position="1"/>
        <end position="72"/>
    </location>
</feature>
<sequence length="72" mass="7993">MPPPRHPVQGRRRTTRSTTRASCSGRSSWGTCRCGPSARCSQRSSRPSARLSQSESVPCHWPIPSFRGKRPS</sequence>
<reference evidence="2" key="1">
    <citation type="submission" date="2014-09" db="EMBL/GenBank/DDBJ databases">
        <authorList>
            <person name="Magalhaes I.L.F."/>
            <person name="Oliveira U."/>
            <person name="Santos F.R."/>
            <person name="Vidigal T.H.D.A."/>
            <person name="Brescovit A.D."/>
            <person name="Santos A.J."/>
        </authorList>
    </citation>
    <scope>NUCLEOTIDE SEQUENCE</scope>
    <source>
        <tissue evidence="2">Shoot tissue taken approximately 20 cm above the soil surface</tissue>
    </source>
</reference>
<evidence type="ECO:0000256" key="1">
    <source>
        <dbReference type="SAM" id="MobiDB-lite"/>
    </source>
</evidence>
<dbReference type="EMBL" id="GBRH01188996">
    <property type="protein sequence ID" value="JAE08900.1"/>
    <property type="molecule type" value="Transcribed_RNA"/>
</dbReference>
<organism evidence="2">
    <name type="scientific">Arundo donax</name>
    <name type="common">Giant reed</name>
    <name type="synonym">Donax arundinaceus</name>
    <dbReference type="NCBI Taxonomy" id="35708"/>
    <lineage>
        <taxon>Eukaryota</taxon>
        <taxon>Viridiplantae</taxon>
        <taxon>Streptophyta</taxon>
        <taxon>Embryophyta</taxon>
        <taxon>Tracheophyta</taxon>
        <taxon>Spermatophyta</taxon>
        <taxon>Magnoliopsida</taxon>
        <taxon>Liliopsida</taxon>
        <taxon>Poales</taxon>
        <taxon>Poaceae</taxon>
        <taxon>PACMAD clade</taxon>
        <taxon>Arundinoideae</taxon>
        <taxon>Arundineae</taxon>
        <taxon>Arundo</taxon>
    </lineage>
</organism>